<comment type="caution">
    <text evidence="1">The sequence shown here is derived from an EMBL/GenBank/DDBJ whole genome shotgun (WGS) entry which is preliminary data.</text>
</comment>
<dbReference type="HOGENOM" id="CLU_2427210_0_0_1"/>
<organism evidence="1 2">
    <name type="scientific">Glarea lozoyensis (strain ATCC 74030 / MF5533)</name>
    <dbReference type="NCBI Taxonomy" id="1104152"/>
    <lineage>
        <taxon>Eukaryota</taxon>
        <taxon>Fungi</taxon>
        <taxon>Dikarya</taxon>
        <taxon>Ascomycota</taxon>
        <taxon>Pezizomycotina</taxon>
        <taxon>Leotiomycetes</taxon>
        <taxon>Helotiales</taxon>
        <taxon>Helotiaceae</taxon>
        <taxon>Glarea</taxon>
    </lineage>
</organism>
<dbReference type="Proteomes" id="UP000005446">
    <property type="component" value="Unassembled WGS sequence"/>
</dbReference>
<reference evidence="1 2" key="1">
    <citation type="journal article" date="2012" name="Eukaryot. Cell">
        <title>Genome sequence of the fungus Glarea lozoyensis: the first genome sequence of a species from the Helotiaceae family.</title>
        <authorList>
            <person name="Youssar L."/>
            <person name="Gruening B.A."/>
            <person name="Erxleben A."/>
            <person name="Guenther S."/>
            <person name="Huettel W."/>
        </authorList>
    </citation>
    <scope>NUCLEOTIDE SEQUENCE [LARGE SCALE GENOMIC DNA]</scope>
    <source>
        <strain evidence="2">ATCC 74030 / MF5533</strain>
    </source>
</reference>
<dbReference type="AlphaFoldDB" id="H0EEP9"/>
<evidence type="ECO:0000313" key="1">
    <source>
        <dbReference type="EMBL" id="EHL02962.1"/>
    </source>
</evidence>
<dbReference type="EMBL" id="AGUE01000016">
    <property type="protein sequence ID" value="EHL02962.1"/>
    <property type="molecule type" value="Genomic_DNA"/>
</dbReference>
<protein>
    <submittedName>
        <fullName evidence="1">Uncharacterized protein</fullName>
    </submittedName>
</protein>
<proteinExistence type="predicted"/>
<name>H0EEP9_GLAL7</name>
<sequence>MRRRNQKKIEKVQLRKTPERVALAAYDGRNRSASCIGVIGQNIERSSLNFHEVLDSRPEKEIKDLLHREFIFCSRPEIRLDVRKWLIAQGC</sequence>
<dbReference type="InParanoid" id="H0EEP9"/>
<gene>
    <name evidence="1" type="ORF">M7I_0929</name>
</gene>
<evidence type="ECO:0000313" key="2">
    <source>
        <dbReference type="Proteomes" id="UP000005446"/>
    </source>
</evidence>
<accession>H0EEP9</accession>
<keyword evidence="2" id="KW-1185">Reference proteome</keyword>